<dbReference type="RefSeq" id="WP_160723419.1">
    <property type="nucleotide sequence ID" value="NZ_SUMG01000033.1"/>
</dbReference>
<dbReference type="InterPro" id="IPR022712">
    <property type="entry name" value="Beta_Casp"/>
</dbReference>
<evidence type="ECO:0000313" key="5">
    <source>
        <dbReference type="EMBL" id="NBG89597.1"/>
    </source>
</evidence>
<dbReference type="InterPro" id="IPR001279">
    <property type="entry name" value="Metallo-B-lactamas"/>
</dbReference>
<dbReference type="Gene3D" id="3.40.50.10890">
    <property type="match status" value="1"/>
</dbReference>
<keyword evidence="1" id="KW-0378">Hydrolase</keyword>
<feature type="coiled-coil region" evidence="2">
    <location>
        <begin position="483"/>
        <end position="540"/>
    </location>
</feature>
<evidence type="ECO:0000256" key="2">
    <source>
        <dbReference type="SAM" id="Coils"/>
    </source>
</evidence>
<feature type="domain" description="Metallo-beta-lactamase" evidence="3">
    <location>
        <begin position="13"/>
        <end position="248"/>
    </location>
</feature>
<gene>
    <name evidence="5" type="ORF">ISALK_14010</name>
</gene>
<dbReference type="InterPro" id="IPR036866">
    <property type="entry name" value="RibonucZ/Hydroxyglut_hydro"/>
</dbReference>
<comment type="caution">
    <text evidence="5">The sequence shown here is derived from an EMBL/GenBank/DDBJ whole genome shotgun (WGS) entry which is preliminary data.</text>
</comment>
<dbReference type="AlphaFoldDB" id="A0AA43XMS8"/>
<proteinExistence type="predicted"/>
<dbReference type="CDD" id="cd16295">
    <property type="entry name" value="TTHA0252-CPSF-like_MBL-fold"/>
    <property type="match status" value="1"/>
</dbReference>
<dbReference type="SMART" id="SM01027">
    <property type="entry name" value="Beta-Casp"/>
    <property type="match status" value="1"/>
</dbReference>
<dbReference type="SMART" id="SM00849">
    <property type="entry name" value="Lactamase_B"/>
    <property type="match status" value="1"/>
</dbReference>
<dbReference type="Proteomes" id="UP000449710">
    <property type="component" value="Unassembled WGS sequence"/>
</dbReference>
<sequence>MNIQFLGAAKVVTGSNILITTKNYQLLIDCGLFQGSEELEKLNREPFQYNPEEIDFMLLSHAHIDHSGRIPKLVKEGFNGKIYCTNATYDLSDIMLKDSGHIHESDTKWLNKSRKRSGKKTLEPLYTVQDAENSLRYFEPVLYDQKININDDISVRFKDAGHILGSSIIELWIKEQEDTVKIVFSGDLGTSGKPIIRDPDFIKEADYLIVESTYGNRIHENKEFRMKKLMEIINDTVSKNGTVIIPSFAVGRTQELIYELHKYYEEHDNIEEFLKIPIYIDSPMAISATEIFKKNTYAFDEEARKYILEGHNPLDFENLHYVRDHKESMRLNEADYPKVVISASGMCTAGRVRHHLKHNLWKEKNAVVFVGYQAHGTLGRILQEGVDSVKLLGEEIAVLASIHSVEGFSAHADQNDLINWIGHFEKKPQKIFLIHGEEDNSRGLYELIKEKYNIKSLIPSMGYSFTVEESVLKEESGEMLKPIERKEVIKRELQEVLQQFENLEDKADQFLDEIVLEKEYDKIKNKLLDLQRELMDITMLIGK</sequence>
<protein>
    <submittedName>
        <fullName evidence="5">MBL fold metallo-hydrolase</fullName>
    </submittedName>
</protein>
<evidence type="ECO:0000256" key="1">
    <source>
        <dbReference type="ARBA" id="ARBA00022801"/>
    </source>
</evidence>
<dbReference type="Pfam" id="PF07521">
    <property type="entry name" value="RMMBL"/>
    <property type="match status" value="1"/>
</dbReference>
<dbReference type="Gene3D" id="3.60.15.10">
    <property type="entry name" value="Ribonuclease Z/Hydroxyacylglutathione hydrolase-like"/>
    <property type="match status" value="1"/>
</dbReference>
<dbReference type="Pfam" id="PF16661">
    <property type="entry name" value="Lactamase_B_6"/>
    <property type="match status" value="1"/>
</dbReference>
<dbReference type="GO" id="GO:0016787">
    <property type="term" value="F:hydrolase activity"/>
    <property type="evidence" value="ECO:0007669"/>
    <property type="project" value="UniProtKB-KW"/>
</dbReference>
<dbReference type="SUPFAM" id="SSF56281">
    <property type="entry name" value="Metallo-hydrolase/oxidoreductase"/>
    <property type="match status" value="1"/>
</dbReference>
<name>A0AA43XMS8_9CLOT</name>
<dbReference type="GO" id="GO:0004521">
    <property type="term" value="F:RNA endonuclease activity"/>
    <property type="evidence" value="ECO:0007669"/>
    <property type="project" value="TreeGrafter"/>
</dbReference>
<dbReference type="Pfam" id="PF10996">
    <property type="entry name" value="Beta-Casp"/>
    <property type="match status" value="1"/>
</dbReference>
<feature type="domain" description="Beta-Casp" evidence="4">
    <location>
        <begin position="253"/>
        <end position="382"/>
    </location>
</feature>
<keyword evidence="2" id="KW-0175">Coiled coil</keyword>
<organism evidence="5 6">
    <name type="scientific">Isachenkonia alkalipeptolytica</name>
    <dbReference type="NCBI Taxonomy" id="2565777"/>
    <lineage>
        <taxon>Bacteria</taxon>
        <taxon>Bacillati</taxon>
        <taxon>Bacillota</taxon>
        <taxon>Clostridia</taxon>
        <taxon>Eubacteriales</taxon>
        <taxon>Clostridiaceae</taxon>
        <taxon>Isachenkonia</taxon>
    </lineage>
</organism>
<evidence type="ECO:0000259" key="3">
    <source>
        <dbReference type="SMART" id="SM00849"/>
    </source>
</evidence>
<accession>A0AA43XMS8</accession>
<dbReference type="PANTHER" id="PTHR11203:SF37">
    <property type="entry name" value="INTEGRATOR COMPLEX SUBUNIT 11"/>
    <property type="match status" value="1"/>
</dbReference>
<evidence type="ECO:0000259" key="4">
    <source>
        <dbReference type="SMART" id="SM01027"/>
    </source>
</evidence>
<dbReference type="InterPro" id="IPR011108">
    <property type="entry name" value="RMMBL"/>
</dbReference>
<dbReference type="InterPro" id="IPR050698">
    <property type="entry name" value="MBL"/>
</dbReference>
<dbReference type="EMBL" id="SUMG01000033">
    <property type="protein sequence ID" value="NBG89597.1"/>
    <property type="molecule type" value="Genomic_DNA"/>
</dbReference>
<evidence type="ECO:0000313" key="6">
    <source>
        <dbReference type="Proteomes" id="UP000449710"/>
    </source>
</evidence>
<dbReference type="PANTHER" id="PTHR11203">
    <property type="entry name" value="CLEAVAGE AND POLYADENYLATION SPECIFICITY FACTOR FAMILY MEMBER"/>
    <property type="match status" value="1"/>
</dbReference>
<keyword evidence="6" id="KW-1185">Reference proteome</keyword>
<reference evidence="5 6" key="1">
    <citation type="submission" date="2019-04" db="EMBL/GenBank/DDBJ databases">
        <title>Isachenkonia alkalipeptolytica gen. nov. sp. nov. a new anaerobic, alkiliphilic organothrophic bacterium capable to reduce synthesized ferrihydrite isolated from a soda lake.</title>
        <authorList>
            <person name="Toshchakov S.V."/>
            <person name="Zavarzina D.G."/>
            <person name="Zhilina T.N."/>
            <person name="Kostrikina N.A."/>
            <person name="Kublanov I.V."/>
        </authorList>
    </citation>
    <scope>NUCLEOTIDE SEQUENCE [LARGE SCALE GENOMIC DNA]</scope>
    <source>
        <strain evidence="5 6">Z-1701</strain>
    </source>
</reference>